<evidence type="ECO:0000313" key="6">
    <source>
        <dbReference type="Proteomes" id="UP000295497"/>
    </source>
</evidence>
<dbReference type="EMBL" id="CP012672">
    <property type="protein sequence ID" value="AUX35510.1"/>
    <property type="molecule type" value="Genomic_DNA"/>
</dbReference>
<sequence>MNFTEIPRVAAIIYRSRRRPPIPYADNPNEAAGREFMTEVVVRNEMRPGRVTLRGVDFRTRPDVQLFAEAEVGAGDELRYEQFPVLPAAFVIEPGKGGETPVADDRGIARVDLAEAKALATRSLERERSGRRSVRFRTNVLDLAPGAVFSMTHHPREDLAPDRGLLVVASTFEGDHDGEWTVHGEAVFTSEPYRPARLTGKPCVAGVQSAIVVGPPGEEIHTDEFGRVRVQFPWDREGRFDDASSCWIRVSQGWAGVGYGMMAIPRVGQEVLVEFCHGDPDRPVIVGRVHNSTARVPYPLPAGKTKSGWKTASSPGLDGYNELSFDDAKGRELLHLHAQRDYTEVIRRDQRSTVLGNRSASVTGGDAVTVGGSQSTSIGKSQSQTIGENQTSTVGKSRTSIIGTSDAIDAGESQSVTVGGSVGYTITKDRTVHITNGVASIRITPSGIFIDAQGDLEISAGGVLKLSGKEVQIDGTPNVFINSTGAKAPSVATIGEARHPGGPGSSAPAGKGEGNGGAQGPRG</sequence>
<feature type="region of interest" description="Disordered" evidence="2">
    <location>
        <begin position="493"/>
        <end position="523"/>
    </location>
</feature>
<dbReference type="InterPro" id="IPR037026">
    <property type="entry name" value="Vgr_OB-fold_dom_sf"/>
</dbReference>
<protein>
    <submittedName>
        <fullName evidence="5">Uncharacterized protein</fullName>
    </submittedName>
</protein>
<feature type="compositionally biased region" description="Gly residues" evidence="2">
    <location>
        <begin position="511"/>
        <end position="523"/>
    </location>
</feature>
<dbReference type="Gene3D" id="2.40.50.230">
    <property type="entry name" value="Gp5 N-terminal domain"/>
    <property type="match status" value="1"/>
</dbReference>
<reference evidence="5 6" key="1">
    <citation type="submission" date="2015-09" db="EMBL/GenBank/DDBJ databases">
        <title>Sorangium comparison.</title>
        <authorList>
            <person name="Zaburannyi N."/>
            <person name="Bunk B."/>
            <person name="Overmann J."/>
            <person name="Mueller R."/>
        </authorList>
    </citation>
    <scope>NUCLEOTIDE SEQUENCE [LARGE SCALE GENOMIC DNA]</scope>
    <source>
        <strain evidence="5 6">So ce836</strain>
    </source>
</reference>
<dbReference type="InterPro" id="IPR017847">
    <property type="entry name" value="T6SS_RhsGE_Vgr_subset"/>
</dbReference>
<evidence type="ECO:0000259" key="4">
    <source>
        <dbReference type="Pfam" id="PF22178"/>
    </source>
</evidence>
<dbReference type="NCBIfam" id="TIGR01646">
    <property type="entry name" value="vgr_GE"/>
    <property type="match status" value="1"/>
</dbReference>
<accession>A0A4P2QY62</accession>
<dbReference type="RefSeq" id="WP_165374365.1">
    <property type="nucleotide sequence ID" value="NZ_CP012672.1"/>
</dbReference>
<dbReference type="AlphaFoldDB" id="A0A4P2QY62"/>
<comment type="similarity">
    <text evidence="1">Belongs to the VgrG protein family.</text>
</comment>
<dbReference type="InterPro" id="IPR006533">
    <property type="entry name" value="T6SS_Vgr_RhsGE"/>
</dbReference>
<evidence type="ECO:0000313" key="5">
    <source>
        <dbReference type="EMBL" id="AUX35510.1"/>
    </source>
</evidence>
<organism evidence="5 6">
    <name type="scientific">Sorangium cellulosum</name>
    <name type="common">Polyangium cellulosum</name>
    <dbReference type="NCBI Taxonomy" id="56"/>
    <lineage>
        <taxon>Bacteria</taxon>
        <taxon>Pseudomonadati</taxon>
        <taxon>Myxococcota</taxon>
        <taxon>Polyangia</taxon>
        <taxon>Polyangiales</taxon>
        <taxon>Polyangiaceae</taxon>
        <taxon>Sorangium</taxon>
    </lineage>
</organism>
<dbReference type="Pfam" id="PF04717">
    <property type="entry name" value="Phage_base_V"/>
    <property type="match status" value="1"/>
</dbReference>
<dbReference type="Gene3D" id="2.30.110.50">
    <property type="match status" value="1"/>
</dbReference>
<dbReference type="InterPro" id="IPR006531">
    <property type="entry name" value="Gp5/Vgr_OB"/>
</dbReference>
<gene>
    <name evidence="5" type="ORF">SOCE836_077040</name>
</gene>
<evidence type="ECO:0000256" key="1">
    <source>
        <dbReference type="ARBA" id="ARBA00005558"/>
    </source>
</evidence>
<dbReference type="Pfam" id="PF05954">
    <property type="entry name" value="Phage_GPD"/>
    <property type="match status" value="1"/>
</dbReference>
<dbReference type="SUPFAM" id="SSF69279">
    <property type="entry name" value="Phage tail proteins"/>
    <property type="match status" value="1"/>
</dbReference>
<dbReference type="NCBIfam" id="TIGR03361">
    <property type="entry name" value="VI_Rhs_Vgr"/>
    <property type="match status" value="1"/>
</dbReference>
<proteinExistence type="inferred from homology"/>
<evidence type="ECO:0000259" key="3">
    <source>
        <dbReference type="Pfam" id="PF04717"/>
    </source>
</evidence>
<feature type="compositionally biased region" description="Polar residues" evidence="2">
    <location>
        <begin position="371"/>
        <end position="398"/>
    </location>
</feature>
<feature type="domain" description="Gp5/Type VI secretion system Vgr C-terminal trimerisation" evidence="4">
    <location>
        <begin position="307"/>
        <end position="418"/>
    </location>
</feature>
<name>A0A4P2QY62_SORCE</name>
<dbReference type="SUPFAM" id="SSF69255">
    <property type="entry name" value="gp5 N-terminal domain-like"/>
    <property type="match status" value="1"/>
</dbReference>
<dbReference type="Proteomes" id="UP000295497">
    <property type="component" value="Chromosome"/>
</dbReference>
<dbReference type="InterPro" id="IPR054030">
    <property type="entry name" value="Gp5_Vgr_C"/>
</dbReference>
<feature type="region of interest" description="Disordered" evidence="2">
    <location>
        <begin position="357"/>
        <end position="398"/>
    </location>
</feature>
<dbReference type="Gene3D" id="4.10.220.110">
    <property type="match status" value="1"/>
</dbReference>
<evidence type="ECO:0000256" key="2">
    <source>
        <dbReference type="SAM" id="MobiDB-lite"/>
    </source>
</evidence>
<dbReference type="Pfam" id="PF22178">
    <property type="entry name" value="Gp5_trimer_C"/>
    <property type="match status" value="1"/>
</dbReference>
<feature type="domain" description="Gp5/Type VI secretion system Vgr protein OB-fold" evidence="3">
    <location>
        <begin position="222"/>
        <end position="289"/>
    </location>
</feature>
<dbReference type="SUPFAM" id="SSF69349">
    <property type="entry name" value="Phage fibre proteins"/>
    <property type="match status" value="1"/>
</dbReference>